<organism evidence="2 3">
    <name type="scientific">Corynespora cassiicola Philippines</name>
    <dbReference type="NCBI Taxonomy" id="1448308"/>
    <lineage>
        <taxon>Eukaryota</taxon>
        <taxon>Fungi</taxon>
        <taxon>Dikarya</taxon>
        <taxon>Ascomycota</taxon>
        <taxon>Pezizomycotina</taxon>
        <taxon>Dothideomycetes</taxon>
        <taxon>Pleosporomycetidae</taxon>
        <taxon>Pleosporales</taxon>
        <taxon>Corynesporascaceae</taxon>
        <taxon>Corynespora</taxon>
    </lineage>
</organism>
<feature type="region of interest" description="Disordered" evidence="1">
    <location>
        <begin position="671"/>
        <end position="771"/>
    </location>
</feature>
<evidence type="ECO:0000313" key="3">
    <source>
        <dbReference type="Proteomes" id="UP000240883"/>
    </source>
</evidence>
<feature type="compositionally biased region" description="Basic and acidic residues" evidence="1">
    <location>
        <begin position="301"/>
        <end position="320"/>
    </location>
</feature>
<name>A0A2T2PB03_CORCC</name>
<feature type="compositionally biased region" description="Basic and acidic residues" evidence="1">
    <location>
        <begin position="335"/>
        <end position="345"/>
    </location>
</feature>
<feature type="compositionally biased region" description="Basic residues" evidence="1">
    <location>
        <begin position="755"/>
        <end position="767"/>
    </location>
</feature>
<feature type="compositionally biased region" description="Low complexity" evidence="1">
    <location>
        <begin position="285"/>
        <end position="296"/>
    </location>
</feature>
<dbReference type="EMBL" id="KZ678128">
    <property type="protein sequence ID" value="PSN74558.1"/>
    <property type="molecule type" value="Genomic_DNA"/>
</dbReference>
<feature type="compositionally biased region" description="Low complexity" evidence="1">
    <location>
        <begin position="1008"/>
        <end position="1017"/>
    </location>
</feature>
<feature type="compositionally biased region" description="Basic and acidic residues" evidence="1">
    <location>
        <begin position="241"/>
        <end position="250"/>
    </location>
</feature>
<feature type="compositionally biased region" description="Basic and acidic residues" evidence="1">
    <location>
        <begin position="257"/>
        <end position="272"/>
    </location>
</feature>
<feature type="region of interest" description="Disordered" evidence="1">
    <location>
        <begin position="1"/>
        <end position="78"/>
    </location>
</feature>
<sequence length="1017" mass="114953">MQNDNRKTSNASRGGRGSRRASRQGSQARSSIGRKLSSSRRASISLSQLDDLGFNDDPQWNFDFNNEAEQNDETTGDVVPQDETLAIDGNWPDFSAYDTANIGDFGPEQLHQAANYDGSRKRSSMEDHPLAAIPMGDFPLAAIPNAENFVQGQRGSWNPPYYNQQLYWNAPPTPHGLQYYYPPPPDPFQTPFPYGRGSFGYAAPGQNVGFQRVVTPEYAPTDRGIYSQLPVATDSPMFVPESDHDYEENRSRKRVRREQNSEGDHDYNEDRPRKRNRHGDTRGVSSPKSFSAASRSNYSGRSRESSLTEGEKKLLRDNRRQGKRRSVVPQPLQPEKPRSDDDHPWVRTNTTTQGLTTRTSKINHYTPTYEVRGHPVGSWSSKHYDFDYTHWGELKERDMSAKQLQEFIAQYPKNHKTGAHLTLWIQLAPTDSARRYKSESHSKCRFTECPMRRAESGSIIHGHYRVALDERWHRDRYNADPFHCAGFVHLYCLERFMDFEQVIKHADVQVDTRSFSSEPRGKPAFSFSGKCELPIAEDFIEKVLRKELRAEDSLFKDYPVHKDYVAGKNPKLKPFKSTLTYHLTRTHNASRPPAQIRQFVERGLAATHLIVNEGDLEIYAKAKEVYKTERLMAKGKTPKGATNGAYMSNLEICTAAVQEAEKRLADVLNTTPVTRRKRTPKQSVPQEVSEVEPDDDHFSVASDNEIDDGFNTHIPPSNGSRTSERLKKRGRVYYGESETLVEPYSSARQDSNQNRHQKSRQGSRPRRLSFAPPMGYQRAQAYHPPGPPQLAYYDHVRLIQARSPYVPSANGQQNFPESQYMQAAEPLGQAPQSYYQIPSPGIQAPVRRSSSATSIGKFIDPELDGLDLEAILAYVDDEAQYNPELARRLSTISGILKLPSRNNSGGSDALRRVSLSFAPEAETREFHKEEPPNAVHRESDTTPSPRGQKRSRSIGSQHSSASSTATRQSKRIKLMQNKDDSIEIPQVAPASPNGSIAQRVRDERRKSGSSPRSRPGK</sequence>
<feature type="region of interest" description="Disordered" evidence="1">
    <location>
        <begin position="922"/>
        <end position="1017"/>
    </location>
</feature>
<dbReference type="AlphaFoldDB" id="A0A2T2PB03"/>
<protein>
    <submittedName>
        <fullName evidence="2">Uncharacterized protein</fullName>
    </submittedName>
</protein>
<feature type="compositionally biased region" description="Low complexity" evidence="1">
    <location>
        <begin position="23"/>
        <end position="49"/>
    </location>
</feature>
<keyword evidence="3" id="KW-1185">Reference proteome</keyword>
<accession>A0A2T2PB03</accession>
<proteinExistence type="predicted"/>
<reference evidence="2 3" key="1">
    <citation type="journal article" date="2018" name="Front. Microbiol.">
        <title>Genome-Wide Analysis of Corynespora cassiicola Leaf Fall Disease Putative Effectors.</title>
        <authorList>
            <person name="Lopez D."/>
            <person name="Ribeiro S."/>
            <person name="Label P."/>
            <person name="Fumanal B."/>
            <person name="Venisse J.S."/>
            <person name="Kohler A."/>
            <person name="de Oliveira R.R."/>
            <person name="Labutti K."/>
            <person name="Lipzen A."/>
            <person name="Lail K."/>
            <person name="Bauer D."/>
            <person name="Ohm R.A."/>
            <person name="Barry K.W."/>
            <person name="Spatafora J."/>
            <person name="Grigoriev I.V."/>
            <person name="Martin F.M."/>
            <person name="Pujade-Renaud V."/>
        </authorList>
    </citation>
    <scope>NUCLEOTIDE SEQUENCE [LARGE SCALE GENOMIC DNA]</scope>
    <source>
        <strain evidence="2 3">Philippines</strain>
    </source>
</reference>
<feature type="region of interest" description="Disordered" evidence="1">
    <location>
        <begin position="229"/>
        <end position="350"/>
    </location>
</feature>
<evidence type="ECO:0000313" key="2">
    <source>
        <dbReference type="EMBL" id="PSN74558.1"/>
    </source>
</evidence>
<gene>
    <name evidence="2" type="ORF">BS50DRAFT_642934</name>
</gene>
<dbReference type="Proteomes" id="UP000240883">
    <property type="component" value="Unassembled WGS sequence"/>
</dbReference>
<evidence type="ECO:0000256" key="1">
    <source>
        <dbReference type="SAM" id="MobiDB-lite"/>
    </source>
</evidence>
<feature type="compositionally biased region" description="Polar residues" evidence="1">
    <location>
        <begin position="953"/>
        <end position="967"/>
    </location>
</feature>
<feature type="compositionally biased region" description="Basic and acidic residues" evidence="1">
    <location>
        <begin position="922"/>
        <end position="940"/>
    </location>
</feature>
<dbReference type="OrthoDB" id="5307331at2759"/>